<dbReference type="CDD" id="cd14309">
    <property type="entry name" value="UBA_scDdi1_like"/>
    <property type="match status" value="1"/>
</dbReference>
<evidence type="ECO:0000256" key="10">
    <source>
        <dbReference type="SAM" id="MobiDB-lite"/>
    </source>
</evidence>
<dbReference type="InterPro" id="IPR001969">
    <property type="entry name" value="Aspartic_peptidase_AS"/>
</dbReference>
<dbReference type="InterPro" id="IPR015940">
    <property type="entry name" value="UBA"/>
</dbReference>
<dbReference type="Proteomes" id="UP001338582">
    <property type="component" value="Chromosome 1"/>
</dbReference>
<dbReference type="SUPFAM" id="SSF50630">
    <property type="entry name" value="Acid proteases"/>
    <property type="match status" value="1"/>
</dbReference>
<comment type="subcellular location">
    <subcellularLocation>
        <location evidence="2">Cytoplasm</location>
    </subcellularLocation>
</comment>
<dbReference type="KEGG" id="asau:88171865"/>
<dbReference type="SUPFAM" id="SSF54236">
    <property type="entry name" value="Ubiquitin-like"/>
    <property type="match status" value="1"/>
</dbReference>
<dbReference type="Gene3D" id="3.10.20.90">
    <property type="entry name" value="Phosphatidylinositol 3-kinase Catalytic Subunit, Chain A, domain 1"/>
    <property type="match status" value="1"/>
</dbReference>
<dbReference type="CDD" id="cd01796">
    <property type="entry name" value="Ubl_Ddi1_like"/>
    <property type="match status" value="1"/>
</dbReference>
<evidence type="ECO:0000259" key="11">
    <source>
        <dbReference type="PROSITE" id="PS50030"/>
    </source>
</evidence>
<dbReference type="PANTHER" id="PTHR12917:SF1">
    <property type="entry name" value="AT13091P"/>
    <property type="match status" value="1"/>
</dbReference>
<dbReference type="InterPro" id="IPR009060">
    <property type="entry name" value="UBA-like_sf"/>
</dbReference>
<evidence type="ECO:0000256" key="5">
    <source>
        <dbReference type="ARBA" id="ARBA00021491"/>
    </source>
</evidence>
<name>A0AAX4H5P7_9ASCO</name>
<dbReference type="PROSITE" id="PS50053">
    <property type="entry name" value="UBIQUITIN_2"/>
    <property type="match status" value="1"/>
</dbReference>
<evidence type="ECO:0000256" key="9">
    <source>
        <dbReference type="ARBA" id="ARBA00022801"/>
    </source>
</evidence>
<evidence type="ECO:0000259" key="12">
    <source>
        <dbReference type="PROSITE" id="PS50053"/>
    </source>
</evidence>
<dbReference type="InterPro" id="IPR033882">
    <property type="entry name" value="DDI1_N"/>
</dbReference>
<comment type="subunit">
    <text evidence="4">Binds ubiquitin and polyubiquitinated proteins.</text>
</comment>
<sequence>MKLNIAFPDQNRFVDAEVPDDLSLEEFKSYLEAETGIPPLLQLLEHESALLLRDSDSLGLLGLKDHDSLVLHVKPKESELDPRFSAFEQLRQQALVNPQVRAQLAPEVKSVLRSAREFASAMLKNETAAQQRYADEMRALQNDQFLEQGQKKLMDMIRRERIQQNLQLAYEITPEAFVNTTLLLIKLNINGHDTHALVDSGAQKSVILAPVAESFGLHDLIDTAFAGMSRGVGQQQSPGRIHSVPVVLGDTNLALPCAFQVLEIGFPVLLGLDMLKAHRCIIDLSKNALVVGQYEIPFMPEHEVEKLSLAMHEDPKNATGAVGNIATNEVAQKPAAQSAPSIPERAPTASSATTSSSAAHGQNPLPSVPEDSITQLCSLGFSRQEAVEALQISNGNVELAAGYLFQ</sequence>
<evidence type="ECO:0000256" key="4">
    <source>
        <dbReference type="ARBA" id="ARBA00011128"/>
    </source>
</evidence>
<accession>A0AAX4H5P7</accession>
<dbReference type="GO" id="GO:0006508">
    <property type="term" value="P:proteolysis"/>
    <property type="evidence" value="ECO:0007669"/>
    <property type="project" value="UniProtKB-KW"/>
</dbReference>
<evidence type="ECO:0000256" key="7">
    <source>
        <dbReference type="ARBA" id="ARBA00022670"/>
    </source>
</evidence>
<comment type="similarity">
    <text evidence="3">Belongs to the DDI1 family.</text>
</comment>
<dbReference type="Pfam" id="PF09668">
    <property type="entry name" value="Asp_protease"/>
    <property type="match status" value="1"/>
</dbReference>
<evidence type="ECO:0000256" key="8">
    <source>
        <dbReference type="ARBA" id="ARBA00022750"/>
    </source>
</evidence>
<dbReference type="GO" id="GO:0005737">
    <property type="term" value="C:cytoplasm"/>
    <property type="evidence" value="ECO:0007669"/>
    <property type="project" value="UniProtKB-SubCell"/>
</dbReference>
<dbReference type="InterPro" id="IPR019103">
    <property type="entry name" value="Peptidase_aspartic_DDI1-type"/>
</dbReference>
<dbReference type="InterPro" id="IPR021109">
    <property type="entry name" value="Peptidase_aspartic_dom_sf"/>
</dbReference>
<keyword evidence="7" id="KW-0645">Protease</keyword>
<dbReference type="Pfam" id="PF00240">
    <property type="entry name" value="ubiquitin"/>
    <property type="match status" value="1"/>
</dbReference>
<feature type="domain" description="UBA" evidence="11">
    <location>
        <begin position="367"/>
        <end position="406"/>
    </location>
</feature>
<dbReference type="Gene3D" id="2.40.70.10">
    <property type="entry name" value="Acid Proteases"/>
    <property type="match status" value="1"/>
</dbReference>
<protein>
    <recommendedName>
        <fullName evidence="5">DNA damage-inducible protein 1</fullName>
    </recommendedName>
</protein>
<dbReference type="Pfam" id="PF00627">
    <property type="entry name" value="UBA"/>
    <property type="match status" value="1"/>
</dbReference>
<feature type="domain" description="Ubiquitin-like" evidence="12">
    <location>
        <begin position="1"/>
        <end position="78"/>
    </location>
</feature>
<keyword evidence="8" id="KW-0064">Aspartyl protease</keyword>
<feature type="compositionally biased region" description="Low complexity" evidence="10">
    <location>
        <begin position="346"/>
        <end position="359"/>
    </location>
</feature>
<evidence type="ECO:0000256" key="6">
    <source>
        <dbReference type="ARBA" id="ARBA00022490"/>
    </source>
</evidence>
<keyword evidence="14" id="KW-1185">Reference proteome</keyword>
<dbReference type="PROSITE" id="PS50030">
    <property type="entry name" value="UBA"/>
    <property type="match status" value="1"/>
</dbReference>
<evidence type="ECO:0000256" key="2">
    <source>
        <dbReference type="ARBA" id="ARBA00004496"/>
    </source>
</evidence>
<keyword evidence="6" id="KW-0963">Cytoplasm</keyword>
<dbReference type="GeneID" id="88171865"/>
<evidence type="ECO:0000256" key="1">
    <source>
        <dbReference type="ARBA" id="ARBA00003231"/>
    </source>
</evidence>
<dbReference type="SUPFAM" id="SSF46934">
    <property type="entry name" value="UBA-like"/>
    <property type="match status" value="1"/>
</dbReference>
<dbReference type="RefSeq" id="XP_062875942.1">
    <property type="nucleotide sequence ID" value="XM_063019872.1"/>
</dbReference>
<proteinExistence type="inferred from homology"/>
<reference evidence="13 14" key="1">
    <citation type="submission" date="2023-10" db="EMBL/GenBank/DDBJ databases">
        <title>Draft Genome Sequence of Candida saopaulonensis from a very Premature Infant with Sepsis.</title>
        <authorList>
            <person name="Ning Y."/>
            <person name="Dai R."/>
            <person name="Xiao M."/>
            <person name="Xu Y."/>
            <person name="Yan Q."/>
            <person name="Zhang L."/>
        </authorList>
    </citation>
    <scope>NUCLEOTIDE SEQUENCE [LARGE SCALE GENOMIC DNA]</scope>
    <source>
        <strain evidence="13 14">19XY460</strain>
    </source>
</reference>
<dbReference type="GO" id="GO:0004190">
    <property type="term" value="F:aspartic-type endopeptidase activity"/>
    <property type="evidence" value="ECO:0007669"/>
    <property type="project" value="UniProtKB-KW"/>
</dbReference>
<evidence type="ECO:0000313" key="14">
    <source>
        <dbReference type="Proteomes" id="UP001338582"/>
    </source>
</evidence>
<dbReference type="SMART" id="SM00213">
    <property type="entry name" value="UBQ"/>
    <property type="match status" value="1"/>
</dbReference>
<organism evidence="13 14">
    <name type="scientific">Australozyma saopauloensis</name>
    <dbReference type="NCBI Taxonomy" id="291208"/>
    <lineage>
        <taxon>Eukaryota</taxon>
        <taxon>Fungi</taxon>
        <taxon>Dikarya</taxon>
        <taxon>Ascomycota</taxon>
        <taxon>Saccharomycotina</taxon>
        <taxon>Pichiomycetes</taxon>
        <taxon>Metschnikowiaceae</taxon>
        <taxon>Australozyma</taxon>
    </lineage>
</organism>
<dbReference type="Gene3D" id="1.10.8.10">
    <property type="entry name" value="DNA helicase RuvA subunit, C-terminal domain"/>
    <property type="match status" value="1"/>
</dbReference>
<dbReference type="EMBL" id="CP138894">
    <property type="protein sequence ID" value="WPK23556.1"/>
    <property type="molecule type" value="Genomic_DNA"/>
</dbReference>
<evidence type="ECO:0000256" key="3">
    <source>
        <dbReference type="ARBA" id="ARBA00009136"/>
    </source>
</evidence>
<dbReference type="AlphaFoldDB" id="A0AAX4H5P7"/>
<dbReference type="PROSITE" id="PS00141">
    <property type="entry name" value="ASP_PROTEASE"/>
    <property type="match status" value="1"/>
</dbReference>
<dbReference type="InterPro" id="IPR029071">
    <property type="entry name" value="Ubiquitin-like_domsf"/>
</dbReference>
<keyword evidence="9" id="KW-0378">Hydrolase</keyword>
<evidence type="ECO:0000313" key="13">
    <source>
        <dbReference type="EMBL" id="WPK23556.1"/>
    </source>
</evidence>
<feature type="region of interest" description="Disordered" evidence="10">
    <location>
        <begin position="332"/>
        <end position="369"/>
    </location>
</feature>
<comment type="function">
    <text evidence="1">Probable aspartic protease. May be involved in the regulation of exocytosis. Acts as a linker between the 19S proteasome and polyubiquitinated proteins via UBA domain interactions with ubiquitin for their subsequent degradation. Required for S-phase checkpoint control.</text>
</comment>
<gene>
    <name evidence="13" type="ORF">PUMCH_000797</name>
</gene>
<dbReference type="PANTHER" id="PTHR12917">
    <property type="entry name" value="ASPARTYL PROTEASE DDI-RELATED"/>
    <property type="match status" value="1"/>
</dbReference>
<dbReference type="SMART" id="SM00165">
    <property type="entry name" value="UBA"/>
    <property type="match status" value="1"/>
</dbReference>
<dbReference type="InterPro" id="IPR000626">
    <property type="entry name" value="Ubiquitin-like_dom"/>
</dbReference>